<gene>
    <name evidence="3" type="ORF">GU336_06750</name>
</gene>
<reference evidence="3 4" key="1">
    <citation type="submission" date="2019-12" db="EMBL/GenBank/DDBJ databases">
        <title>Whole genome sequences of Lactococcus raffinolactis strains isolated from sewage.</title>
        <authorList>
            <person name="Ybazeta G."/>
            <person name="Ross M."/>
            <person name="Brabant-Kirwan D."/>
            <person name="Saleh M."/>
            <person name="Dillon J.A."/>
            <person name="Splinter K."/>
            <person name="Nokhbeh R."/>
        </authorList>
    </citation>
    <scope>NUCLEOTIDE SEQUENCE [LARGE SCALE GENOMIC DNA]</scope>
    <source>
        <strain evidence="3 4">Lr_19_5</strain>
    </source>
</reference>
<dbReference type="InterPro" id="IPR010317">
    <property type="entry name" value="WxLIP_PGBD"/>
</dbReference>
<dbReference type="Pfam" id="PF11797">
    <property type="entry name" value="WxLIP_HBD"/>
    <property type="match status" value="1"/>
</dbReference>
<dbReference type="RefSeq" id="WP_167838751.1">
    <property type="nucleotide sequence ID" value="NZ_CP047614.1"/>
</dbReference>
<name>A0A6H0UEY5_9LACT</name>
<dbReference type="Proteomes" id="UP000501945">
    <property type="component" value="Chromosome"/>
</dbReference>
<feature type="domain" description="WxL Interacting Protein host binding" evidence="2">
    <location>
        <begin position="167"/>
        <end position="308"/>
    </location>
</feature>
<evidence type="ECO:0000259" key="2">
    <source>
        <dbReference type="Pfam" id="PF11797"/>
    </source>
</evidence>
<sequence length="372" mass="41803">MLKKIKKTMILGALMLALFGLNVPANAESEASQGYSIAKLEAGKEVEESSIFNLLMTPGEKRTIKVTVRNDSNQPITVSDDIFTTYTNANGEVEYTSQAERYDDSMKVKLSDIAKVRASDLKIEVPGKSQKIVLADIELPQDIGDGALLGSWYFDKEGQIDESASSKGTSIKNKVNYAIALKITVNQEIAKPELSLTSASIGLSNYRKAFFAHLQNPLPALMTNINYEGYVTKQGETKALYQNDLEKRKMAPQSSYQFPIFLKAGEFKAGTYTYHLRATTTDPKWEKKTWEWTKDFTIKADDAKKFNQQAINDATAKTNWVLWLILASVAILLIIITFIFLLIKRKKRQKETAAELLTQKRMLEQLLAMKDK</sequence>
<proteinExistence type="predicted"/>
<dbReference type="AlphaFoldDB" id="A0A6H0UEY5"/>
<evidence type="ECO:0000313" key="3">
    <source>
        <dbReference type="EMBL" id="QIW53859.1"/>
    </source>
</evidence>
<evidence type="ECO:0000259" key="1">
    <source>
        <dbReference type="Pfam" id="PF06030"/>
    </source>
</evidence>
<feature type="domain" description="WxL Interacting Protein peptidoglycan binding" evidence="1">
    <location>
        <begin position="46"/>
        <end position="155"/>
    </location>
</feature>
<evidence type="ECO:0000313" key="4">
    <source>
        <dbReference type="Proteomes" id="UP000501945"/>
    </source>
</evidence>
<dbReference type="InterPro" id="IPR021759">
    <property type="entry name" value="WxLIP_HBD"/>
</dbReference>
<organism evidence="3 4">
    <name type="scientific">Pseudolactococcus raffinolactis</name>
    <dbReference type="NCBI Taxonomy" id="1366"/>
    <lineage>
        <taxon>Bacteria</taxon>
        <taxon>Bacillati</taxon>
        <taxon>Bacillota</taxon>
        <taxon>Bacilli</taxon>
        <taxon>Lactobacillales</taxon>
        <taxon>Streptococcaceae</taxon>
        <taxon>Pseudolactococcus</taxon>
    </lineage>
</organism>
<protein>
    <submittedName>
        <fullName evidence="3">DUF3324 domain-containing protein</fullName>
    </submittedName>
</protein>
<dbReference type="EMBL" id="CP047616">
    <property type="protein sequence ID" value="QIW53859.1"/>
    <property type="molecule type" value="Genomic_DNA"/>
</dbReference>
<accession>A0A6H0UEY5</accession>
<dbReference type="Pfam" id="PF06030">
    <property type="entry name" value="WxLIP_PGBD"/>
    <property type="match status" value="1"/>
</dbReference>